<protein>
    <submittedName>
        <fullName evidence="1">Uncharacterized protein</fullName>
    </submittedName>
</protein>
<dbReference type="OrthoDB" id="10313000at2759"/>
<dbReference type="AlphaFoldDB" id="A0A0V0XEI8"/>
<reference evidence="1 2" key="1">
    <citation type="submission" date="2015-01" db="EMBL/GenBank/DDBJ databases">
        <title>Evolution of Trichinella species and genotypes.</title>
        <authorList>
            <person name="Korhonen P.K."/>
            <person name="Edoardo P."/>
            <person name="Giuseppe L.R."/>
            <person name="Gasser R.B."/>
        </authorList>
    </citation>
    <scope>NUCLEOTIDE SEQUENCE [LARGE SCALE GENOMIC DNA]</scope>
    <source>
        <strain evidence="1">ISS2496</strain>
    </source>
</reference>
<dbReference type="Proteomes" id="UP000054783">
    <property type="component" value="Unassembled WGS sequence"/>
</dbReference>
<evidence type="ECO:0000313" key="2">
    <source>
        <dbReference type="Proteomes" id="UP000054783"/>
    </source>
</evidence>
<gene>
    <name evidence="1" type="ORF">T12_12974</name>
</gene>
<dbReference type="EMBL" id="JYDQ01004982">
    <property type="protein sequence ID" value="KRX86449.1"/>
    <property type="molecule type" value="Genomic_DNA"/>
</dbReference>
<keyword evidence="2" id="KW-1185">Reference proteome</keyword>
<accession>A0A0V0XEI8</accession>
<organism evidence="1 2">
    <name type="scientific">Trichinella patagoniensis</name>
    <dbReference type="NCBI Taxonomy" id="990121"/>
    <lineage>
        <taxon>Eukaryota</taxon>
        <taxon>Metazoa</taxon>
        <taxon>Ecdysozoa</taxon>
        <taxon>Nematoda</taxon>
        <taxon>Enoplea</taxon>
        <taxon>Dorylaimia</taxon>
        <taxon>Trichinellida</taxon>
        <taxon>Trichinellidae</taxon>
        <taxon>Trichinella</taxon>
    </lineage>
</organism>
<comment type="caution">
    <text evidence="1">The sequence shown here is derived from an EMBL/GenBank/DDBJ whole genome shotgun (WGS) entry which is preliminary data.</text>
</comment>
<proteinExistence type="predicted"/>
<name>A0A0V0XEI8_9BILA</name>
<sequence>MPSSYAQGVLLHNICPQGSYASGKIFKNFEFFKI</sequence>
<evidence type="ECO:0000313" key="1">
    <source>
        <dbReference type="EMBL" id="KRX86449.1"/>
    </source>
</evidence>